<feature type="compositionally biased region" description="Basic and acidic residues" evidence="1">
    <location>
        <begin position="267"/>
        <end position="279"/>
    </location>
</feature>
<reference evidence="2" key="1">
    <citation type="journal article" date="2019" name="bioRxiv">
        <title>The Genome of the Zebra Mussel, Dreissena polymorpha: A Resource for Invasive Species Research.</title>
        <authorList>
            <person name="McCartney M.A."/>
            <person name="Auch B."/>
            <person name="Kono T."/>
            <person name="Mallez S."/>
            <person name="Zhang Y."/>
            <person name="Obille A."/>
            <person name="Becker A."/>
            <person name="Abrahante J.E."/>
            <person name="Garbe J."/>
            <person name="Badalamenti J.P."/>
            <person name="Herman A."/>
            <person name="Mangelson H."/>
            <person name="Liachko I."/>
            <person name="Sullivan S."/>
            <person name="Sone E.D."/>
            <person name="Koren S."/>
            <person name="Silverstein K.A.T."/>
            <person name="Beckman K.B."/>
            <person name="Gohl D.M."/>
        </authorList>
    </citation>
    <scope>NUCLEOTIDE SEQUENCE</scope>
    <source>
        <strain evidence="2">Duluth1</strain>
        <tissue evidence="2">Whole animal</tissue>
    </source>
</reference>
<feature type="region of interest" description="Disordered" evidence="1">
    <location>
        <begin position="1"/>
        <end position="113"/>
    </location>
</feature>
<gene>
    <name evidence="2" type="ORF">DPMN_023536</name>
</gene>
<dbReference type="AlphaFoldDB" id="A0A9D4RA01"/>
<evidence type="ECO:0000313" key="2">
    <source>
        <dbReference type="EMBL" id="KAH3860626.1"/>
    </source>
</evidence>
<evidence type="ECO:0000256" key="1">
    <source>
        <dbReference type="SAM" id="MobiDB-lite"/>
    </source>
</evidence>
<proteinExistence type="predicted"/>
<reference evidence="2" key="2">
    <citation type="submission" date="2020-11" db="EMBL/GenBank/DDBJ databases">
        <authorList>
            <person name="McCartney M.A."/>
            <person name="Auch B."/>
            <person name="Kono T."/>
            <person name="Mallez S."/>
            <person name="Becker A."/>
            <person name="Gohl D.M."/>
            <person name="Silverstein K.A.T."/>
            <person name="Koren S."/>
            <person name="Bechman K.B."/>
            <person name="Herman A."/>
            <person name="Abrahante J.E."/>
            <person name="Garbe J."/>
        </authorList>
    </citation>
    <scope>NUCLEOTIDE SEQUENCE</scope>
    <source>
        <strain evidence="2">Duluth1</strain>
        <tissue evidence="2">Whole animal</tissue>
    </source>
</reference>
<feature type="region of interest" description="Disordered" evidence="1">
    <location>
        <begin position="220"/>
        <end position="279"/>
    </location>
</feature>
<dbReference type="EMBL" id="JAIWYP010000002">
    <property type="protein sequence ID" value="KAH3860626.1"/>
    <property type="molecule type" value="Genomic_DNA"/>
</dbReference>
<keyword evidence="3" id="KW-1185">Reference proteome</keyword>
<name>A0A9D4RA01_DREPO</name>
<dbReference type="Proteomes" id="UP000828390">
    <property type="component" value="Unassembled WGS sequence"/>
</dbReference>
<feature type="compositionally biased region" description="Basic and acidic residues" evidence="1">
    <location>
        <begin position="64"/>
        <end position="95"/>
    </location>
</feature>
<sequence length="291" mass="32733">MQKQENHSAHGSRIPVRVKQSDESHGTSSSPTRVEIDKDGPVSSRKISIKVQRPRSPNSIMAEARARQEQERERRKREKDEHEKLKKRESEKDETAMTGSASEGGEMTELGARLKHDIDPLKSDDEDIVKPKSCVSLNNIPDFARLNGDAHNGVPVFVMPGKKHDMELLLEALRHARTEASVQDQLIQSGPSDDPEFKQVIDKNIEQLEAQLAAVKAQSKEIFNGPEKRPDESNGTRGRKPSRETSRRSPGRSPPRGILDLMANQDIRSEETSPKEREMNKLLLTGFLEIE</sequence>
<protein>
    <submittedName>
        <fullName evidence="2">Uncharacterized protein</fullName>
    </submittedName>
</protein>
<organism evidence="2 3">
    <name type="scientific">Dreissena polymorpha</name>
    <name type="common">Zebra mussel</name>
    <name type="synonym">Mytilus polymorpha</name>
    <dbReference type="NCBI Taxonomy" id="45954"/>
    <lineage>
        <taxon>Eukaryota</taxon>
        <taxon>Metazoa</taxon>
        <taxon>Spiralia</taxon>
        <taxon>Lophotrochozoa</taxon>
        <taxon>Mollusca</taxon>
        <taxon>Bivalvia</taxon>
        <taxon>Autobranchia</taxon>
        <taxon>Heteroconchia</taxon>
        <taxon>Euheterodonta</taxon>
        <taxon>Imparidentia</taxon>
        <taxon>Neoheterodontei</taxon>
        <taxon>Myida</taxon>
        <taxon>Dreissenoidea</taxon>
        <taxon>Dreissenidae</taxon>
        <taxon>Dreissena</taxon>
    </lineage>
</organism>
<evidence type="ECO:0000313" key="3">
    <source>
        <dbReference type="Proteomes" id="UP000828390"/>
    </source>
</evidence>
<comment type="caution">
    <text evidence="2">The sequence shown here is derived from an EMBL/GenBank/DDBJ whole genome shotgun (WGS) entry which is preliminary data.</text>
</comment>
<accession>A0A9D4RA01</accession>